<protein>
    <recommendedName>
        <fullName evidence="4">Esterase</fullName>
    </recommendedName>
</protein>
<dbReference type="RefSeq" id="WP_113645290.1">
    <property type="nucleotide sequence ID" value="NZ_QMHN01000001.1"/>
</dbReference>
<dbReference type="Gene3D" id="3.40.50.1820">
    <property type="entry name" value="alpha/beta hydrolase"/>
    <property type="match status" value="1"/>
</dbReference>
<name>A0A443YZZ5_9SPHI</name>
<dbReference type="InterPro" id="IPR000801">
    <property type="entry name" value="Esterase-like"/>
</dbReference>
<dbReference type="SUPFAM" id="SSF53474">
    <property type="entry name" value="alpha/beta-Hydrolases"/>
    <property type="match status" value="1"/>
</dbReference>
<dbReference type="EMBL" id="SAYW01000001">
    <property type="protein sequence ID" value="RWU09852.1"/>
    <property type="molecule type" value="Genomic_DNA"/>
</dbReference>
<evidence type="ECO:0008006" key="4">
    <source>
        <dbReference type="Google" id="ProtNLM"/>
    </source>
</evidence>
<comment type="caution">
    <text evidence="2">The sequence shown here is derived from an EMBL/GenBank/DDBJ whole genome shotgun (WGS) entry which is preliminary data.</text>
</comment>
<dbReference type="PANTHER" id="PTHR48098:SF3">
    <property type="entry name" value="IRON(III) ENTEROBACTIN ESTERASE"/>
    <property type="match status" value="1"/>
</dbReference>
<keyword evidence="1" id="KW-0732">Signal</keyword>
<dbReference type="InterPro" id="IPR050583">
    <property type="entry name" value="Mycobacterial_A85_antigen"/>
</dbReference>
<dbReference type="Proteomes" id="UP000284120">
    <property type="component" value="Unassembled WGS sequence"/>
</dbReference>
<reference evidence="2 3" key="1">
    <citation type="submission" date="2018-06" db="EMBL/GenBank/DDBJ databases">
        <title>Pedobacter endophyticus sp. nov., an endophytic bacterium isolated from a leaf of Triticum aestivum.</title>
        <authorList>
            <person name="Zhang L."/>
        </authorList>
    </citation>
    <scope>NUCLEOTIDE SEQUENCE [LARGE SCALE GENOMIC DNA]</scope>
    <source>
        <strain evidence="2 3">CM134L-2</strain>
    </source>
</reference>
<evidence type="ECO:0000256" key="1">
    <source>
        <dbReference type="SAM" id="SignalP"/>
    </source>
</evidence>
<dbReference type="AlphaFoldDB" id="A0A443YZZ5"/>
<accession>A0A443YZZ5</accession>
<feature type="chain" id="PRO_5019347088" description="Esterase" evidence="1">
    <location>
        <begin position="21"/>
        <end position="487"/>
    </location>
</feature>
<evidence type="ECO:0000313" key="2">
    <source>
        <dbReference type="EMBL" id="RWU09852.1"/>
    </source>
</evidence>
<dbReference type="Pfam" id="PF00756">
    <property type="entry name" value="Esterase"/>
    <property type="match status" value="1"/>
</dbReference>
<dbReference type="InterPro" id="IPR029058">
    <property type="entry name" value="AB_hydrolase_fold"/>
</dbReference>
<evidence type="ECO:0000313" key="3">
    <source>
        <dbReference type="Proteomes" id="UP000284120"/>
    </source>
</evidence>
<proteinExistence type="predicted"/>
<sequence>MIKILKISLWVFMITTNAYAQNVIKVQLDTSLKGPYTGRLIVYLQSDTSKAFGASKEEWPSYAINVINWKTGTLQVLDKTSDSYPKVMDALPKGYYKMVATLDTNTKERSYSAPGNLYTKFELVAKLDSGQTKAPVLTLTHVTKERKFVESTLTKEVVLKSELLTKFRKEAIFMKAGIVLPASYESQPQRKFPVVYVIPGWTGNHHQANSKSQHQAYGVGEGQEKIFVFLNPETQTPFGLHAFVDSRVNGPWGSALINELIPYLESQFRISKTPEHRLITGQSSGGYGAIWLALHFPEKFGGCWATSPDPVDFSSFTGVDIYQDENYFYDRNKMERGIDIFNGKPKTTLRNTFVKEQVDGDGGQQQSFEAAFGLPDHHGRPQALFDPTTGKINKMVANSWRPYDLALYVQQNWPKIKHYVDQKIRIYVGENDNYLLQHSALMFEKKIKTIGAGIQVQMIKNADHFNTRLMVTRTIQKEMDETIESIK</sequence>
<keyword evidence="3" id="KW-1185">Reference proteome</keyword>
<dbReference type="OrthoDB" id="9768282at2"/>
<organism evidence="2 3">
    <name type="scientific">Pedobacter chitinilyticus</name>
    <dbReference type="NCBI Taxonomy" id="2233776"/>
    <lineage>
        <taxon>Bacteria</taxon>
        <taxon>Pseudomonadati</taxon>
        <taxon>Bacteroidota</taxon>
        <taxon>Sphingobacteriia</taxon>
        <taxon>Sphingobacteriales</taxon>
        <taxon>Sphingobacteriaceae</taxon>
        <taxon>Pedobacter</taxon>
    </lineage>
</organism>
<gene>
    <name evidence="2" type="ORF">DPV69_00460</name>
</gene>
<dbReference type="PANTHER" id="PTHR48098">
    <property type="entry name" value="ENTEROCHELIN ESTERASE-RELATED"/>
    <property type="match status" value="1"/>
</dbReference>
<feature type="signal peptide" evidence="1">
    <location>
        <begin position="1"/>
        <end position="20"/>
    </location>
</feature>